<dbReference type="STRING" id="476652.DEAC_c08160"/>
<dbReference type="PATRIC" id="fig|476652.3.peg.835"/>
<accession>A0A0J1ISG8</accession>
<feature type="domain" description="Glycosyltransferase 2-like" evidence="1">
    <location>
        <begin position="8"/>
        <end position="168"/>
    </location>
</feature>
<dbReference type="SUPFAM" id="SSF53448">
    <property type="entry name" value="Nucleotide-diphospho-sugar transferases"/>
    <property type="match status" value="1"/>
</dbReference>
<proteinExistence type="predicted"/>
<reference evidence="2 3" key="1">
    <citation type="submission" date="2015-06" db="EMBL/GenBank/DDBJ databases">
        <title>Draft genome of the moderately acidophilic sulfate reducer Candidatus Desulfosporosinus acididurans strain M1.</title>
        <authorList>
            <person name="Poehlein A."/>
            <person name="Petzsch P."/>
            <person name="Johnson B.D."/>
            <person name="Schloemann M."/>
            <person name="Daniel R."/>
            <person name="Muehling M."/>
        </authorList>
    </citation>
    <scope>NUCLEOTIDE SEQUENCE [LARGE SCALE GENOMIC DNA]</scope>
    <source>
        <strain evidence="2 3">M1</strain>
    </source>
</reference>
<comment type="caution">
    <text evidence="2">The sequence shown here is derived from an EMBL/GenBank/DDBJ whole genome shotgun (WGS) entry which is preliminary data.</text>
</comment>
<evidence type="ECO:0000313" key="2">
    <source>
        <dbReference type="EMBL" id="KLU67601.1"/>
    </source>
</evidence>
<organism evidence="2 3">
    <name type="scientific">Desulfosporosinus acididurans</name>
    <dbReference type="NCBI Taxonomy" id="476652"/>
    <lineage>
        <taxon>Bacteria</taxon>
        <taxon>Bacillati</taxon>
        <taxon>Bacillota</taxon>
        <taxon>Clostridia</taxon>
        <taxon>Eubacteriales</taxon>
        <taxon>Desulfitobacteriaceae</taxon>
        <taxon>Desulfosporosinus</taxon>
    </lineage>
</organism>
<dbReference type="AlphaFoldDB" id="A0A0J1ISG8"/>
<keyword evidence="3" id="KW-1185">Reference proteome</keyword>
<dbReference type="InterPro" id="IPR001173">
    <property type="entry name" value="Glyco_trans_2-like"/>
</dbReference>
<dbReference type="GO" id="GO:0016758">
    <property type="term" value="F:hexosyltransferase activity"/>
    <property type="evidence" value="ECO:0007669"/>
    <property type="project" value="UniProtKB-ARBA"/>
</dbReference>
<dbReference type="RefSeq" id="WP_242847064.1">
    <property type="nucleotide sequence ID" value="NZ_LDZY01000002.1"/>
</dbReference>
<gene>
    <name evidence="2" type="primary">spsA</name>
    <name evidence="2" type="ORF">DEAC_c08160</name>
</gene>
<dbReference type="Pfam" id="PF00535">
    <property type="entry name" value="Glycos_transf_2"/>
    <property type="match status" value="1"/>
</dbReference>
<dbReference type="InterPro" id="IPR029044">
    <property type="entry name" value="Nucleotide-diphossugar_trans"/>
</dbReference>
<sequence>MMTMPKVSVIIPTYNYAQYVGIAVKSVLDQNYPNMEIFVVDDGSTDQTQEILMPFIPWIHYYYKDNGGTASALNLGLAVASGKYVCWLSSDDIFLADKVAKQVCLMEKEPELGFSYTSFVMIDGAGSKQYEVHSPFYSDQRVMVQKLMEGCFINGSSVMMRKSALDQVGYFDESMATVHDYELWFRMLRSYPCGFLDELLLGYRWHGRNGSLYVPANYTEPALKKAREFFPDL</sequence>
<evidence type="ECO:0000313" key="3">
    <source>
        <dbReference type="Proteomes" id="UP000036356"/>
    </source>
</evidence>
<dbReference type="EMBL" id="LDZY01000002">
    <property type="protein sequence ID" value="KLU67601.1"/>
    <property type="molecule type" value="Genomic_DNA"/>
</dbReference>
<evidence type="ECO:0000259" key="1">
    <source>
        <dbReference type="Pfam" id="PF00535"/>
    </source>
</evidence>
<dbReference type="PANTHER" id="PTHR22916">
    <property type="entry name" value="GLYCOSYLTRANSFERASE"/>
    <property type="match status" value="1"/>
</dbReference>
<name>A0A0J1ISG8_9FIRM</name>
<dbReference type="PANTHER" id="PTHR22916:SF3">
    <property type="entry name" value="UDP-GLCNAC:BETAGAL BETA-1,3-N-ACETYLGLUCOSAMINYLTRANSFERASE-LIKE PROTEIN 1"/>
    <property type="match status" value="1"/>
</dbReference>
<dbReference type="Proteomes" id="UP000036356">
    <property type="component" value="Unassembled WGS sequence"/>
</dbReference>
<dbReference type="Gene3D" id="3.90.550.10">
    <property type="entry name" value="Spore Coat Polysaccharide Biosynthesis Protein SpsA, Chain A"/>
    <property type="match status" value="1"/>
</dbReference>
<protein>
    <submittedName>
        <fullName evidence="2">Spore coat polysaccharide biosynthesis protein SpsA</fullName>
    </submittedName>
</protein>